<comment type="caution">
    <text evidence="1">The sequence shown here is derived from an EMBL/GenBank/DDBJ whole genome shotgun (WGS) entry which is preliminary data.</text>
</comment>
<dbReference type="Proteomes" id="UP000054783">
    <property type="component" value="Unassembled WGS sequence"/>
</dbReference>
<reference evidence="1 2" key="1">
    <citation type="submission" date="2015-01" db="EMBL/GenBank/DDBJ databases">
        <title>Evolution of Trichinella species and genotypes.</title>
        <authorList>
            <person name="Korhonen P.K."/>
            <person name="Edoardo P."/>
            <person name="Giuseppe L.R."/>
            <person name="Gasser R.B."/>
        </authorList>
    </citation>
    <scope>NUCLEOTIDE SEQUENCE [LARGE SCALE GENOMIC DNA]</scope>
    <source>
        <strain evidence="1">ISS2496</strain>
    </source>
</reference>
<dbReference type="EMBL" id="JYDQ01000300">
    <property type="protein sequence ID" value="KRY08933.1"/>
    <property type="molecule type" value="Genomic_DNA"/>
</dbReference>
<organism evidence="1 2">
    <name type="scientific">Trichinella patagoniensis</name>
    <dbReference type="NCBI Taxonomy" id="990121"/>
    <lineage>
        <taxon>Eukaryota</taxon>
        <taxon>Metazoa</taxon>
        <taxon>Ecdysozoa</taxon>
        <taxon>Nematoda</taxon>
        <taxon>Enoplea</taxon>
        <taxon>Dorylaimia</taxon>
        <taxon>Trichinellida</taxon>
        <taxon>Trichinellidae</taxon>
        <taxon>Trichinella</taxon>
    </lineage>
</organism>
<name>A0A0V0Z8L4_9BILA</name>
<sequence>MVAGCRAAHRDLLHFDSATKQSWLPMTTHFEELYIPVVLTTMMVTEEAPTLLTRMEEATGKIFPEFWKTKKAVKVILEETFPPLIATSYLRDGEKYKLDLPWIDQTPKSPAGHGLVSPKGEQPKSSRLHFNHVTLRGGWAKLKITRDESFWPDLVSCPLRRLFGHG</sequence>
<keyword evidence="2" id="KW-1185">Reference proteome</keyword>
<evidence type="ECO:0000313" key="2">
    <source>
        <dbReference type="Proteomes" id="UP000054783"/>
    </source>
</evidence>
<evidence type="ECO:0000313" key="1">
    <source>
        <dbReference type="EMBL" id="KRY08933.1"/>
    </source>
</evidence>
<gene>
    <name evidence="1" type="ORF">T12_2913</name>
</gene>
<dbReference type="AlphaFoldDB" id="A0A0V0Z8L4"/>
<protein>
    <submittedName>
        <fullName evidence="1">Uncharacterized protein</fullName>
    </submittedName>
</protein>
<proteinExistence type="predicted"/>
<accession>A0A0V0Z8L4</accession>